<accession>A0A077EIU1</accession>
<dbReference type="InterPro" id="IPR001944">
    <property type="entry name" value="Glycoside_Hdrlase_35"/>
</dbReference>
<feature type="domain" description="Beta-galactosidase galactose-binding" evidence="9">
    <location>
        <begin position="540"/>
        <end position="598"/>
    </location>
</feature>
<dbReference type="Pfam" id="PF01301">
    <property type="entry name" value="Glyco_hydro_35"/>
    <property type="match status" value="1"/>
</dbReference>
<organism evidence="10 11">
    <name type="scientific">Elizabethkingia anophelis NUHP1</name>
    <dbReference type="NCBI Taxonomy" id="1338011"/>
    <lineage>
        <taxon>Bacteria</taxon>
        <taxon>Pseudomonadati</taxon>
        <taxon>Bacteroidota</taxon>
        <taxon>Flavobacteriia</taxon>
        <taxon>Flavobacteriales</taxon>
        <taxon>Weeksellaceae</taxon>
        <taxon>Elizabethkingia</taxon>
    </lineage>
</organism>
<dbReference type="InterPro" id="IPR008979">
    <property type="entry name" value="Galactose-bd-like_sf"/>
</dbReference>
<dbReference type="PRINTS" id="PR00742">
    <property type="entry name" value="GLHYDRLASE35"/>
</dbReference>
<dbReference type="RefSeq" id="WP_024565633.1">
    <property type="nucleotide sequence ID" value="NZ_CP007547.1"/>
</dbReference>
<evidence type="ECO:0000256" key="2">
    <source>
        <dbReference type="ARBA" id="ARBA00022801"/>
    </source>
</evidence>
<gene>
    <name evidence="10" type="ORF">BD94_3632</name>
</gene>
<evidence type="ECO:0000259" key="8">
    <source>
        <dbReference type="Pfam" id="PF21317"/>
    </source>
</evidence>
<dbReference type="PANTHER" id="PTHR23421">
    <property type="entry name" value="BETA-GALACTOSIDASE RELATED"/>
    <property type="match status" value="1"/>
</dbReference>
<evidence type="ECO:0000256" key="5">
    <source>
        <dbReference type="RuleBase" id="RU000675"/>
    </source>
</evidence>
<proteinExistence type="inferred from homology"/>
<evidence type="ECO:0000259" key="7">
    <source>
        <dbReference type="Pfam" id="PF01301"/>
    </source>
</evidence>
<evidence type="ECO:0000313" key="11">
    <source>
        <dbReference type="Proteomes" id="UP000028933"/>
    </source>
</evidence>
<dbReference type="Proteomes" id="UP000028933">
    <property type="component" value="Chromosome"/>
</dbReference>
<dbReference type="SUPFAM" id="SSF49785">
    <property type="entry name" value="Galactose-binding domain-like"/>
    <property type="match status" value="2"/>
</dbReference>
<dbReference type="Pfam" id="PF21467">
    <property type="entry name" value="BetaGal_gal-bd"/>
    <property type="match status" value="1"/>
</dbReference>
<dbReference type="AlphaFoldDB" id="A0A077EIU1"/>
<dbReference type="InterPro" id="IPR019801">
    <property type="entry name" value="Glyco_hydro_35_CS"/>
</dbReference>
<dbReference type="STRING" id="1338011.BD94_3632"/>
<comment type="catalytic activity">
    <reaction evidence="5">
        <text>Hydrolysis of terminal non-reducing beta-D-galactose residues in beta-D-galactosides.</text>
        <dbReference type="EC" id="3.2.1.23"/>
    </reaction>
</comment>
<dbReference type="InterPro" id="IPR031330">
    <property type="entry name" value="Gly_Hdrlase_35_cat"/>
</dbReference>
<dbReference type="HOGENOM" id="CLU_007853_7_2_10"/>
<dbReference type="InterPro" id="IPR048912">
    <property type="entry name" value="BetaGal1-like_ABD1"/>
</dbReference>
<keyword evidence="2 5" id="KW-0378">Hydrolase</keyword>
<dbReference type="Gene3D" id="3.20.20.80">
    <property type="entry name" value="Glycosidases"/>
    <property type="match status" value="1"/>
</dbReference>
<protein>
    <recommendedName>
        <fullName evidence="5">Beta-galactosidase</fullName>
        <ecNumber evidence="5">3.2.1.23</ecNumber>
    </recommendedName>
</protein>
<evidence type="ECO:0000256" key="1">
    <source>
        <dbReference type="ARBA" id="ARBA00009809"/>
    </source>
</evidence>
<feature type="active site" description="Nucleophile" evidence="4">
    <location>
        <position position="267"/>
    </location>
</feature>
<dbReference type="EMBL" id="CP007547">
    <property type="protein sequence ID" value="AIL47407.1"/>
    <property type="molecule type" value="Genomic_DNA"/>
</dbReference>
<dbReference type="EC" id="3.2.1.23" evidence="5"/>
<keyword evidence="3 5" id="KW-0326">Glycosidase</keyword>
<dbReference type="SUPFAM" id="SSF51445">
    <property type="entry name" value="(Trans)glycosidases"/>
    <property type="match status" value="1"/>
</dbReference>
<evidence type="ECO:0000256" key="3">
    <source>
        <dbReference type="ARBA" id="ARBA00023295"/>
    </source>
</evidence>
<comment type="similarity">
    <text evidence="1 6">Belongs to the glycosyl hydrolase 35 family.</text>
</comment>
<evidence type="ECO:0000313" key="10">
    <source>
        <dbReference type="EMBL" id="AIL47407.1"/>
    </source>
</evidence>
<feature type="domain" description="Glycoside hydrolase 35 catalytic" evidence="7">
    <location>
        <begin position="36"/>
        <end position="359"/>
    </location>
</feature>
<dbReference type="InterPro" id="IPR048913">
    <property type="entry name" value="BetaGal_gal-bd"/>
</dbReference>
<feature type="domain" description="Beta-galactosidase 1-like first all-beta" evidence="8">
    <location>
        <begin position="403"/>
        <end position="513"/>
    </location>
</feature>
<dbReference type="Gene3D" id="2.60.120.260">
    <property type="entry name" value="Galactose-binding domain-like"/>
    <property type="match status" value="2"/>
</dbReference>
<dbReference type="KEGG" id="eao:BD94_3632"/>
<sequence>MKNLQRLLVLFVLFACNVLIFSQSKKSIFEIKNGHFLLNGKPFSIHSGEMHYPRIPQEYWKHRLQMMKAMGLNAVTTYVFWNYHEESPGKWNWSGEKDLKKFIKTAQEVGLYVIIRPGPYVCAEWEFGGYPWWLQNIKGLKIREDNNLFLAETQKYITQLYNQVKDLQITNGGPVIMVQAENEFGSFVAQRKDIPLASHRTYNAKIVKQLKDAGFSVPMFTSDGSWLFEGGSVVGALPTANGEDNIENLKKVVNQYNNNQGPYMVAEFYPGWLAHWAEKFPRVDAGTVARQTDKYLKNDVSFNYYMVHGGTNFGFTNGANYDKNHDIQPDLTSYDYDAPITEAGWRTPKYDSLRAVISKHTKAKLPEVPAPIKVIDIKDIKLSKLYNFFNYAEGQQVVKADKPLSFEDLNQGHGYVLYRRHFNQPISGTLDLKGLRDYATIYINGEKVGELNRYYNHYTMPIDIPFNSTLEILVENWGRINYGSRINENTKGIISAVKIGDTEITGNWEMTKLPFPDQFASTIKAKPIDAGKQAQLKDVPSLYQGEFELTETGDTFIDMQSWGKGVIFVNGRNIGRFWKVGPQQTLYIPGVWLKKGKNEIIIFDQLNQKVQSTVSTVKTPILDQLVKP</sequence>
<reference evidence="10" key="2">
    <citation type="journal article" date="2015" name="Genome Biol. Evol.">
        <title>Complete Genome Sequence and Transcriptomic Analysis of the Novel Pathogen Elizabethkingia anophelis in Response to Oxidative Stress.</title>
        <authorList>
            <person name="Li Y."/>
            <person name="Liu Y."/>
            <person name="Chew S.C."/>
            <person name="Tay M."/>
            <person name="Salido M.M."/>
            <person name="Teo J."/>
            <person name="Lauro F.M."/>
            <person name="Givskov M."/>
            <person name="Yang L."/>
        </authorList>
    </citation>
    <scope>NUCLEOTIDE SEQUENCE</scope>
    <source>
        <strain evidence="10">NUHP1</strain>
    </source>
</reference>
<evidence type="ECO:0000259" key="9">
    <source>
        <dbReference type="Pfam" id="PF21467"/>
    </source>
</evidence>
<dbReference type="PROSITE" id="PS01182">
    <property type="entry name" value="GLYCOSYL_HYDROL_F35"/>
    <property type="match status" value="1"/>
</dbReference>
<reference evidence="10" key="1">
    <citation type="journal article" date="2013" name="Lancet">
        <title>First case of E anophelis outbreak in an intensive-care unit.</title>
        <authorList>
            <person name="Teo J."/>
            <person name="Tan S.Y."/>
            <person name="Tay M."/>
            <person name="Ding Y."/>
            <person name="Kjelleberg S."/>
            <person name="Givskov M."/>
            <person name="Lin R.T."/>
            <person name="Yang L."/>
        </authorList>
    </citation>
    <scope>NUCLEOTIDE SEQUENCE [LARGE SCALE GENOMIC DNA]</scope>
    <source>
        <strain evidence="10">NUHP1</strain>
    </source>
</reference>
<dbReference type="PIRSF" id="PIRSF006336">
    <property type="entry name" value="B-gal"/>
    <property type="match status" value="1"/>
</dbReference>
<evidence type="ECO:0000256" key="4">
    <source>
        <dbReference type="PIRSR" id="PIRSR006336-1"/>
    </source>
</evidence>
<dbReference type="Pfam" id="PF21317">
    <property type="entry name" value="BetaGal_ABD_1"/>
    <property type="match status" value="1"/>
</dbReference>
<dbReference type="InterPro" id="IPR026283">
    <property type="entry name" value="B-gal_1-like"/>
</dbReference>
<dbReference type="eggNOG" id="COG1874">
    <property type="taxonomic scope" value="Bacteria"/>
</dbReference>
<name>A0A077EIU1_9FLAO</name>
<dbReference type="GO" id="GO:0004565">
    <property type="term" value="F:beta-galactosidase activity"/>
    <property type="evidence" value="ECO:0007669"/>
    <property type="project" value="UniProtKB-EC"/>
</dbReference>
<feature type="active site" description="Proton donor" evidence="4">
    <location>
        <position position="183"/>
    </location>
</feature>
<dbReference type="InterPro" id="IPR017853">
    <property type="entry name" value="GH"/>
</dbReference>
<evidence type="ECO:0000256" key="6">
    <source>
        <dbReference type="RuleBase" id="RU003679"/>
    </source>
</evidence>
<dbReference type="GO" id="GO:0005975">
    <property type="term" value="P:carbohydrate metabolic process"/>
    <property type="evidence" value="ECO:0007669"/>
    <property type="project" value="InterPro"/>
</dbReference>